<dbReference type="EMBL" id="SSND01000001">
    <property type="protein sequence ID" value="THD84684.1"/>
    <property type="molecule type" value="Genomic_DNA"/>
</dbReference>
<sequence>MSGHHATPPGTPEVTRLLAEWVVTLKGADIPAEVRREGLRTFVNWVGCAVGGARHETVDAALKAVMPLSGPRHATVLGRPERLDMLKAALVNGITSHVLDYDDTHLKTIIHPAGPVASALLALAETRPMTGADFLTALIVGVEVECRIGNAVYPHHYDRGWHITGTAGVFGAAAAVGKAIGLSRQQMQWAFGLAASQSAGLREMFGTMTKSFHPGKSAENGLLAALLAEAGFDSSERAIEAPRGFACVMSDKQDWNEILGDLGTRWEAGLNSYKPFACGIVIHPAIDGCQQIRAEIGDRVQDIARVHLTTHPLVLELTGKRTPRTGLEGKFSVFHSAACALLRGDGAPTAFTDEVVTLPEIVDLRDRIEATADPACHEASVTIDVTFRDGSTLRRHVHRAIGSRDVPLTDAQIDTKFRNQAALVIGEEAAEALLARCWKTADLRDVADVARQSVALLEAAQ</sequence>
<organism evidence="4 5">
    <name type="scientific">Aliigemmobacter aestuarii</name>
    <dbReference type="NCBI Taxonomy" id="1445661"/>
    <lineage>
        <taxon>Bacteria</taxon>
        <taxon>Pseudomonadati</taxon>
        <taxon>Pseudomonadota</taxon>
        <taxon>Alphaproteobacteria</taxon>
        <taxon>Rhodobacterales</taxon>
        <taxon>Paracoccaceae</taxon>
        <taxon>Aliigemmobacter</taxon>
    </lineage>
</organism>
<dbReference type="InterPro" id="IPR042183">
    <property type="entry name" value="MmgE/PrpD_sf_1"/>
</dbReference>
<dbReference type="Pfam" id="PF03972">
    <property type="entry name" value="MmgE_PrpD_N"/>
    <property type="match status" value="1"/>
</dbReference>
<evidence type="ECO:0000259" key="2">
    <source>
        <dbReference type="Pfam" id="PF03972"/>
    </source>
</evidence>
<dbReference type="InterPro" id="IPR045337">
    <property type="entry name" value="MmgE_PrpD_C"/>
</dbReference>
<comment type="similarity">
    <text evidence="1">Belongs to the PrpD family.</text>
</comment>
<dbReference type="PANTHER" id="PTHR16943:SF8">
    <property type="entry name" value="2-METHYLCITRATE DEHYDRATASE"/>
    <property type="match status" value="1"/>
</dbReference>
<dbReference type="InterPro" id="IPR005656">
    <property type="entry name" value="MmgE_PrpD"/>
</dbReference>
<feature type="domain" description="MmgE/PrpD C-terminal" evidence="3">
    <location>
        <begin position="276"/>
        <end position="439"/>
    </location>
</feature>
<proteinExistence type="inferred from homology"/>
<protein>
    <submittedName>
        <fullName evidence="4">MmgE/PrpD family protein</fullName>
    </submittedName>
</protein>
<evidence type="ECO:0000313" key="4">
    <source>
        <dbReference type="EMBL" id="THD84684.1"/>
    </source>
</evidence>
<dbReference type="Proteomes" id="UP000309450">
    <property type="component" value="Unassembled WGS sequence"/>
</dbReference>
<feature type="domain" description="MmgE/PrpD N-terminal" evidence="2">
    <location>
        <begin position="18"/>
        <end position="256"/>
    </location>
</feature>
<dbReference type="RefSeq" id="WP_136393065.1">
    <property type="nucleotide sequence ID" value="NZ_SSND01000001.1"/>
</dbReference>
<dbReference type="PANTHER" id="PTHR16943">
    <property type="entry name" value="2-METHYLCITRATE DEHYDRATASE-RELATED"/>
    <property type="match status" value="1"/>
</dbReference>
<dbReference type="Gene3D" id="1.10.4100.10">
    <property type="entry name" value="2-methylcitrate dehydratase PrpD"/>
    <property type="match status" value="1"/>
</dbReference>
<accession>A0A4S3MRE1</accession>
<dbReference type="AlphaFoldDB" id="A0A4S3MRE1"/>
<evidence type="ECO:0000256" key="1">
    <source>
        <dbReference type="ARBA" id="ARBA00006174"/>
    </source>
</evidence>
<comment type="caution">
    <text evidence="4">The sequence shown here is derived from an EMBL/GenBank/DDBJ whole genome shotgun (WGS) entry which is preliminary data.</text>
</comment>
<keyword evidence="5" id="KW-1185">Reference proteome</keyword>
<name>A0A4S3MRE1_9RHOB</name>
<reference evidence="4 5" key="1">
    <citation type="submission" date="2019-04" db="EMBL/GenBank/DDBJ databases">
        <title>Draft genome sequence of Gemmobacter aestuarii sp. nov.</title>
        <authorList>
            <person name="Hameed A."/>
            <person name="Lin S.-Y."/>
            <person name="Shahina M."/>
            <person name="Lai W.-A."/>
            <person name="Young C.-C."/>
        </authorList>
    </citation>
    <scope>NUCLEOTIDE SEQUENCE [LARGE SCALE GENOMIC DNA]</scope>
    <source>
        <strain evidence="4 5">CC-PW-75</strain>
    </source>
</reference>
<evidence type="ECO:0000259" key="3">
    <source>
        <dbReference type="Pfam" id="PF19305"/>
    </source>
</evidence>
<dbReference type="Gene3D" id="3.30.1330.120">
    <property type="entry name" value="2-methylcitrate dehydratase PrpD"/>
    <property type="match status" value="1"/>
</dbReference>
<dbReference type="InterPro" id="IPR036148">
    <property type="entry name" value="MmgE/PrpD_sf"/>
</dbReference>
<dbReference type="Pfam" id="PF19305">
    <property type="entry name" value="MmgE_PrpD_C"/>
    <property type="match status" value="1"/>
</dbReference>
<dbReference type="InterPro" id="IPR045336">
    <property type="entry name" value="MmgE_PrpD_N"/>
</dbReference>
<evidence type="ECO:0000313" key="5">
    <source>
        <dbReference type="Proteomes" id="UP000309450"/>
    </source>
</evidence>
<dbReference type="InterPro" id="IPR042188">
    <property type="entry name" value="MmgE/PrpD_sf_2"/>
</dbReference>
<dbReference type="SUPFAM" id="SSF103378">
    <property type="entry name" value="2-methylcitrate dehydratase PrpD"/>
    <property type="match status" value="1"/>
</dbReference>
<dbReference type="GO" id="GO:0016829">
    <property type="term" value="F:lyase activity"/>
    <property type="evidence" value="ECO:0007669"/>
    <property type="project" value="InterPro"/>
</dbReference>
<gene>
    <name evidence="4" type="ORF">E7811_02825</name>
</gene>
<dbReference type="OrthoDB" id="9795089at2"/>